<accession>A0A4V2W327</accession>
<comment type="caution">
    <text evidence="1">The sequence shown here is derived from an EMBL/GenBank/DDBJ whole genome shotgun (WGS) entry which is preliminary data.</text>
</comment>
<name>A0A4V2W327_9PROT</name>
<dbReference type="Gene3D" id="3.40.50.1450">
    <property type="entry name" value="HybD-like"/>
    <property type="match status" value="1"/>
</dbReference>
<keyword evidence="1" id="KW-0645">Protease</keyword>
<dbReference type="GO" id="GO:0004175">
    <property type="term" value="F:endopeptidase activity"/>
    <property type="evidence" value="ECO:0007669"/>
    <property type="project" value="TreeGrafter"/>
</dbReference>
<dbReference type="GO" id="GO:0016485">
    <property type="term" value="P:protein processing"/>
    <property type="evidence" value="ECO:0007669"/>
    <property type="project" value="TreeGrafter"/>
</dbReference>
<dbReference type="PANTHER" id="PTHR30302">
    <property type="entry name" value="HYDROGENASE 1 MATURATION PROTEASE"/>
    <property type="match status" value="1"/>
</dbReference>
<reference evidence="1 2" key="1">
    <citation type="submission" date="2019-03" db="EMBL/GenBank/DDBJ databases">
        <title>Genomic Encyclopedia of Type Strains, Phase IV (KMG-IV): sequencing the most valuable type-strain genomes for metagenomic binning, comparative biology and taxonomic classification.</title>
        <authorList>
            <person name="Goeker M."/>
        </authorList>
    </citation>
    <scope>NUCLEOTIDE SEQUENCE [LARGE SCALE GENOMIC DNA]</scope>
    <source>
        <strain evidence="1 2">DSM 100309</strain>
    </source>
</reference>
<dbReference type="InterPro" id="IPR000671">
    <property type="entry name" value="Peptidase_A31"/>
</dbReference>
<dbReference type="SUPFAM" id="SSF53163">
    <property type="entry name" value="HybD-like"/>
    <property type="match status" value="1"/>
</dbReference>
<keyword evidence="2" id="KW-1185">Reference proteome</keyword>
<dbReference type="InterPro" id="IPR023430">
    <property type="entry name" value="Pept_HybD-like_dom_sf"/>
</dbReference>
<proteinExistence type="predicted"/>
<dbReference type="Proteomes" id="UP000295367">
    <property type="component" value="Unassembled WGS sequence"/>
</dbReference>
<dbReference type="RefSeq" id="WP_124947701.1">
    <property type="nucleotide sequence ID" value="NZ_BHVT01000073.1"/>
</dbReference>
<dbReference type="Pfam" id="PF01750">
    <property type="entry name" value="HycI"/>
    <property type="match status" value="1"/>
</dbReference>
<gene>
    <name evidence="1" type="ORF">EDC63_101319</name>
</gene>
<evidence type="ECO:0000313" key="2">
    <source>
        <dbReference type="Proteomes" id="UP000295367"/>
    </source>
</evidence>
<protein>
    <submittedName>
        <fullName evidence="1">Hydrogenase maturation protease</fullName>
    </submittedName>
</protein>
<keyword evidence="1" id="KW-0378">Hydrolase</keyword>
<dbReference type="AlphaFoldDB" id="A0A4V2W327"/>
<dbReference type="EMBL" id="SMCO01000001">
    <property type="protein sequence ID" value="TCV90349.1"/>
    <property type="molecule type" value="Genomic_DNA"/>
</dbReference>
<dbReference type="PANTHER" id="PTHR30302:SF7">
    <property type="entry name" value="F420-NONREDUCING HYDROGENASE II"/>
    <property type="match status" value="1"/>
</dbReference>
<dbReference type="NCBIfam" id="TIGR00072">
    <property type="entry name" value="hydrog_prot"/>
    <property type="match status" value="1"/>
</dbReference>
<organism evidence="1 2">
    <name type="scientific">Sulfurirhabdus autotrophica</name>
    <dbReference type="NCBI Taxonomy" id="1706046"/>
    <lineage>
        <taxon>Bacteria</taxon>
        <taxon>Pseudomonadati</taxon>
        <taxon>Pseudomonadota</taxon>
        <taxon>Betaproteobacteria</taxon>
        <taxon>Nitrosomonadales</taxon>
        <taxon>Sulfuricellaceae</taxon>
        <taxon>Sulfurirhabdus</taxon>
    </lineage>
</organism>
<dbReference type="CDD" id="cd00518">
    <property type="entry name" value="H2MP"/>
    <property type="match status" value="1"/>
</dbReference>
<dbReference type="GO" id="GO:0008047">
    <property type="term" value="F:enzyme activator activity"/>
    <property type="evidence" value="ECO:0007669"/>
    <property type="project" value="InterPro"/>
</dbReference>
<evidence type="ECO:0000313" key="1">
    <source>
        <dbReference type="EMBL" id="TCV90349.1"/>
    </source>
</evidence>
<sequence length="159" mass="16982">MKVAAPIRILGIGSPLGDDEVGWLVAKVLQQNLDLNNLSVSMHDRPGANLIRLMHGAEIVILIDAIITEATPGTLYRLEGNAIHQAFQNQTSTHGFGLAEALKLAQALGEAPANVVLWGMEIVSADPAMGMSDTVREAIPALVNAIEDEVTVILERNEN</sequence>
<dbReference type="OrthoDB" id="9808862at2"/>